<feature type="domain" description="Peptidase C1A papain C-terminal" evidence="1">
    <location>
        <begin position="162"/>
        <end position="200"/>
    </location>
</feature>
<evidence type="ECO:0000259" key="1">
    <source>
        <dbReference type="Pfam" id="PF00112"/>
    </source>
</evidence>
<dbReference type="InterPro" id="IPR038765">
    <property type="entry name" value="Papain-like_cys_pep_sf"/>
</dbReference>
<dbReference type="Gene3D" id="3.90.70.10">
    <property type="entry name" value="Cysteine proteinases"/>
    <property type="match status" value="1"/>
</dbReference>
<protein>
    <recommendedName>
        <fullName evidence="1">Peptidase C1A papain C-terminal domain-containing protein</fullName>
    </recommendedName>
</protein>
<gene>
    <name evidence="2" type="ORF">NRP21_18430</name>
</gene>
<organism evidence="2 3">
    <name type="scientific">Roseomonas populi</name>
    <dbReference type="NCBI Taxonomy" id="3121582"/>
    <lineage>
        <taxon>Bacteria</taxon>
        <taxon>Pseudomonadati</taxon>
        <taxon>Pseudomonadota</taxon>
        <taxon>Alphaproteobacteria</taxon>
        <taxon>Acetobacterales</taxon>
        <taxon>Roseomonadaceae</taxon>
        <taxon>Roseomonas</taxon>
    </lineage>
</organism>
<evidence type="ECO:0000313" key="2">
    <source>
        <dbReference type="EMBL" id="MCR0984036.1"/>
    </source>
</evidence>
<dbReference type="RefSeq" id="WP_257717701.1">
    <property type="nucleotide sequence ID" value="NZ_JANJOU010000018.1"/>
</dbReference>
<keyword evidence="3" id="KW-1185">Reference proteome</keyword>
<evidence type="ECO:0000313" key="3">
    <source>
        <dbReference type="Proteomes" id="UP001524642"/>
    </source>
</evidence>
<dbReference type="InterPro" id="IPR000668">
    <property type="entry name" value="Peptidase_C1A_C"/>
</dbReference>
<name>A0ABT1X7F4_9PROT</name>
<comment type="caution">
    <text evidence="2">The sequence shown here is derived from an EMBL/GenBank/DDBJ whole genome shotgun (WGS) entry which is preliminary data.</text>
</comment>
<dbReference type="SUPFAM" id="SSF54001">
    <property type="entry name" value="Cysteine proteinases"/>
    <property type="match status" value="1"/>
</dbReference>
<accession>A0ABT1X7F4</accession>
<proteinExistence type="predicted"/>
<sequence length="228" mass="24258">MTLITVQKDLRAELGEARNQGSRPTCLAFAASDAHAALRPGWSPLSCEFAFYHAQRLGGRSPDSGATVPDMLAVLRQEGQPEESGWPYLPTTPTDVTVWQPPALTGPLFGRAGTAYPCVIDGLIGKLDRDSPVILLLMLSRSFYAPTADAVVRPAPGEIPEPARRHAVLAVAHGSVDGERAILVRNSWGLGWGAVGHAWLTETFIAPRLFGAALLTENIDVSARSAAA</sequence>
<dbReference type="Pfam" id="PF00112">
    <property type="entry name" value="Peptidase_C1"/>
    <property type="match status" value="1"/>
</dbReference>
<reference evidence="2 3" key="1">
    <citation type="submission" date="2022-06" db="EMBL/GenBank/DDBJ databases">
        <title>Roseomonas CN29.</title>
        <authorList>
            <person name="Cheng Y."/>
            <person name="He X."/>
        </authorList>
    </citation>
    <scope>NUCLEOTIDE SEQUENCE [LARGE SCALE GENOMIC DNA]</scope>
    <source>
        <strain evidence="2 3">CN29</strain>
    </source>
</reference>
<dbReference type="EMBL" id="JANJOU010000018">
    <property type="protein sequence ID" value="MCR0984036.1"/>
    <property type="molecule type" value="Genomic_DNA"/>
</dbReference>
<dbReference type="Proteomes" id="UP001524642">
    <property type="component" value="Unassembled WGS sequence"/>
</dbReference>